<evidence type="ECO:0000313" key="11">
    <source>
        <dbReference type="Proteomes" id="UP000180246"/>
    </source>
</evidence>
<keyword evidence="8" id="KW-0472">Membrane</keyword>
<evidence type="ECO:0000256" key="1">
    <source>
        <dbReference type="ARBA" id="ARBA00000085"/>
    </source>
</evidence>
<evidence type="ECO:0000313" key="10">
    <source>
        <dbReference type="EMBL" id="OIJ40304.1"/>
    </source>
</evidence>
<evidence type="ECO:0000256" key="7">
    <source>
        <dbReference type="ARBA" id="ARBA00023012"/>
    </source>
</evidence>
<comment type="caution">
    <text evidence="10">The sequence shown here is derived from an EMBL/GenBank/DDBJ whole genome shotgun (WGS) entry which is preliminary data.</text>
</comment>
<name>A0A1S2N6R6_9BURK</name>
<dbReference type="SMART" id="SM00387">
    <property type="entry name" value="HATPase_c"/>
    <property type="match status" value="1"/>
</dbReference>
<sequence>MSERQAPARTRFSLVTRLSALVGTLLVLAMLAALGLDALFPGRPLLVAGLCLLGLLPVAIITLRAQVQPILSLFRALEGTVDSYRDGDFSFSLHWPHNDELSDLIAAHNRLGAVLREQRLGLAQRELLLDSMVQNTPVAMLLVADTVGHAGIIVYANVAARQLLAHGRKLEGHALRAVLDEAAPALREALARGGDGLFSAGEGENEEVYHLARSTFNLNGRRHELLLLRQLTAELRRQEVQTWKKVIRVISHELNNSLAPLASLAHSGAELVRRGQVERLPQILSTIGERTRHLESFILGYARFAKLPTPRLEACPWPELVARLAGQVDFSVEGELPPDPAWVDAAQLEQALLNLLKNAHESGSPPEDVQLQVRRVQDQLRIDVLDRGSGMSEAVLTQALVPFYSTKRSGTGLGLALAREIAEAHGGRILLANRDGGGLAVTLFLPALPAASPP</sequence>
<accession>A0A1S2N6R6</accession>
<dbReference type="InterPro" id="IPR050351">
    <property type="entry name" value="BphY/WalK/GraS-like"/>
</dbReference>
<dbReference type="Gene3D" id="3.30.565.10">
    <property type="entry name" value="Histidine kinase-like ATPase, C-terminal domain"/>
    <property type="match status" value="1"/>
</dbReference>
<dbReference type="Pfam" id="PF02518">
    <property type="entry name" value="HATPase_c"/>
    <property type="match status" value="1"/>
</dbReference>
<protein>
    <recommendedName>
        <fullName evidence="2">histidine kinase</fullName>
        <ecNumber evidence="2">2.7.13.3</ecNumber>
    </recommendedName>
</protein>
<evidence type="ECO:0000256" key="4">
    <source>
        <dbReference type="ARBA" id="ARBA00022741"/>
    </source>
</evidence>
<dbReference type="GO" id="GO:0030295">
    <property type="term" value="F:protein kinase activator activity"/>
    <property type="evidence" value="ECO:0007669"/>
    <property type="project" value="TreeGrafter"/>
</dbReference>
<comment type="catalytic activity">
    <reaction evidence="1">
        <text>ATP + protein L-histidine = ADP + protein N-phospho-L-histidine.</text>
        <dbReference type="EC" id="2.7.13.3"/>
    </reaction>
</comment>
<dbReference type="RefSeq" id="WP_071360743.1">
    <property type="nucleotide sequence ID" value="NZ_JRYB01000001.1"/>
</dbReference>
<evidence type="ECO:0000256" key="8">
    <source>
        <dbReference type="SAM" id="Phobius"/>
    </source>
</evidence>
<keyword evidence="5 10" id="KW-0418">Kinase</keyword>
<evidence type="ECO:0000256" key="3">
    <source>
        <dbReference type="ARBA" id="ARBA00022679"/>
    </source>
</evidence>
<dbReference type="InterPro" id="IPR005467">
    <property type="entry name" value="His_kinase_dom"/>
</dbReference>
<keyword evidence="8" id="KW-0812">Transmembrane</keyword>
<dbReference type="PANTHER" id="PTHR42878:SF7">
    <property type="entry name" value="SENSOR HISTIDINE KINASE GLRK"/>
    <property type="match status" value="1"/>
</dbReference>
<evidence type="ECO:0000256" key="5">
    <source>
        <dbReference type="ARBA" id="ARBA00022777"/>
    </source>
</evidence>
<gene>
    <name evidence="10" type="ORF">LO55_1128</name>
</gene>
<feature type="domain" description="Histidine kinase" evidence="9">
    <location>
        <begin position="249"/>
        <end position="449"/>
    </location>
</feature>
<dbReference type="GO" id="GO:0007234">
    <property type="term" value="P:osmosensory signaling via phosphorelay pathway"/>
    <property type="evidence" value="ECO:0007669"/>
    <property type="project" value="TreeGrafter"/>
</dbReference>
<feature type="transmembrane region" description="Helical" evidence="8">
    <location>
        <begin position="12"/>
        <end position="33"/>
    </location>
</feature>
<proteinExistence type="predicted"/>
<dbReference type="PRINTS" id="PR00344">
    <property type="entry name" value="BCTRLSENSOR"/>
</dbReference>
<evidence type="ECO:0000259" key="9">
    <source>
        <dbReference type="PROSITE" id="PS50109"/>
    </source>
</evidence>
<reference evidence="10 11" key="1">
    <citation type="submission" date="2014-10" db="EMBL/GenBank/DDBJ databases">
        <authorList>
            <person name="Seo M.-J."/>
            <person name="Seok Y.J."/>
            <person name="Cha I.-T."/>
        </authorList>
    </citation>
    <scope>NUCLEOTIDE SEQUENCE [LARGE SCALE GENOMIC DNA]</scope>
    <source>
        <strain evidence="10 11">NEU</strain>
    </source>
</reference>
<organism evidence="10 11">
    <name type="scientific">Massilia timonae</name>
    <dbReference type="NCBI Taxonomy" id="47229"/>
    <lineage>
        <taxon>Bacteria</taxon>
        <taxon>Pseudomonadati</taxon>
        <taxon>Pseudomonadota</taxon>
        <taxon>Betaproteobacteria</taxon>
        <taxon>Burkholderiales</taxon>
        <taxon>Oxalobacteraceae</taxon>
        <taxon>Telluria group</taxon>
        <taxon>Massilia</taxon>
    </lineage>
</organism>
<keyword evidence="3" id="KW-0808">Transferase</keyword>
<dbReference type="EMBL" id="JRYB01000001">
    <property type="protein sequence ID" value="OIJ40304.1"/>
    <property type="molecule type" value="Genomic_DNA"/>
</dbReference>
<keyword evidence="8" id="KW-1133">Transmembrane helix</keyword>
<evidence type="ECO:0000256" key="2">
    <source>
        <dbReference type="ARBA" id="ARBA00012438"/>
    </source>
</evidence>
<dbReference type="PANTHER" id="PTHR42878">
    <property type="entry name" value="TWO-COMPONENT HISTIDINE KINASE"/>
    <property type="match status" value="1"/>
</dbReference>
<dbReference type="Proteomes" id="UP000180246">
    <property type="component" value="Unassembled WGS sequence"/>
</dbReference>
<dbReference type="GO" id="GO:0000156">
    <property type="term" value="F:phosphorelay response regulator activity"/>
    <property type="evidence" value="ECO:0007669"/>
    <property type="project" value="TreeGrafter"/>
</dbReference>
<dbReference type="InterPro" id="IPR036890">
    <property type="entry name" value="HATPase_C_sf"/>
</dbReference>
<feature type="transmembrane region" description="Helical" evidence="8">
    <location>
        <begin position="45"/>
        <end position="65"/>
    </location>
</feature>
<dbReference type="InterPro" id="IPR004358">
    <property type="entry name" value="Sig_transdc_His_kin-like_C"/>
</dbReference>
<dbReference type="EC" id="2.7.13.3" evidence="2"/>
<keyword evidence="4" id="KW-0547">Nucleotide-binding</keyword>
<evidence type="ECO:0000256" key="6">
    <source>
        <dbReference type="ARBA" id="ARBA00022840"/>
    </source>
</evidence>
<dbReference type="GO" id="GO:0004673">
    <property type="term" value="F:protein histidine kinase activity"/>
    <property type="evidence" value="ECO:0007669"/>
    <property type="project" value="UniProtKB-EC"/>
</dbReference>
<keyword evidence="6" id="KW-0067">ATP-binding</keyword>
<dbReference type="InterPro" id="IPR003594">
    <property type="entry name" value="HATPase_dom"/>
</dbReference>
<dbReference type="PROSITE" id="PS50109">
    <property type="entry name" value="HIS_KIN"/>
    <property type="match status" value="1"/>
</dbReference>
<dbReference type="CDD" id="cd00075">
    <property type="entry name" value="HATPase"/>
    <property type="match status" value="1"/>
</dbReference>
<keyword evidence="7" id="KW-0902">Two-component regulatory system</keyword>
<dbReference type="AlphaFoldDB" id="A0A1S2N6R6"/>
<dbReference type="GO" id="GO:0005524">
    <property type="term" value="F:ATP binding"/>
    <property type="evidence" value="ECO:0007669"/>
    <property type="project" value="UniProtKB-KW"/>
</dbReference>
<dbReference type="SUPFAM" id="SSF55874">
    <property type="entry name" value="ATPase domain of HSP90 chaperone/DNA topoisomerase II/histidine kinase"/>
    <property type="match status" value="1"/>
</dbReference>